<evidence type="ECO:0000313" key="2">
    <source>
        <dbReference type="EMBL" id="KAK3884933.1"/>
    </source>
</evidence>
<dbReference type="EMBL" id="JAWQEG010000835">
    <property type="protein sequence ID" value="KAK3884933.1"/>
    <property type="molecule type" value="Genomic_DNA"/>
</dbReference>
<evidence type="ECO:0000256" key="1">
    <source>
        <dbReference type="SAM" id="MobiDB-lite"/>
    </source>
</evidence>
<proteinExistence type="predicted"/>
<sequence>MTDEDGDEDSEIPTVPANLVEYDPSSNVSDQPLICPDLPQNEAEEILRFKSQYSDIFSDVPGLTTAIDHDIVLSSSERLKSNSYPIPIHLQPHFEKEVDNLLELGIIRPSSPHSSPIVLVKKSNGSYRMTIDNRTLDRVTLFHGPGIIIGIDGKQFLVRHGGVYVLT</sequence>
<evidence type="ECO:0000313" key="3">
    <source>
        <dbReference type="Proteomes" id="UP001286313"/>
    </source>
</evidence>
<comment type="caution">
    <text evidence="2">The sequence shown here is derived from an EMBL/GenBank/DDBJ whole genome shotgun (WGS) entry which is preliminary data.</text>
</comment>
<feature type="region of interest" description="Disordered" evidence="1">
    <location>
        <begin position="1"/>
        <end position="23"/>
    </location>
</feature>
<gene>
    <name evidence="2" type="ORF">Pcinc_010776</name>
</gene>
<feature type="compositionally biased region" description="Acidic residues" evidence="1">
    <location>
        <begin position="1"/>
        <end position="11"/>
    </location>
</feature>
<dbReference type="SUPFAM" id="SSF56672">
    <property type="entry name" value="DNA/RNA polymerases"/>
    <property type="match status" value="1"/>
</dbReference>
<dbReference type="Gene3D" id="3.10.10.10">
    <property type="entry name" value="HIV Type 1 Reverse Transcriptase, subunit A, domain 1"/>
    <property type="match status" value="1"/>
</dbReference>
<dbReference type="PANTHER" id="PTHR37984">
    <property type="entry name" value="PROTEIN CBG26694"/>
    <property type="match status" value="1"/>
</dbReference>
<organism evidence="2 3">
    <name type="scientific">Petrolisthes cinctipes</name>
    <name type="common">Flat porcelain crab</name>
    <dbReference type="NCBI Taxonomy" id="88211"/>
    <lineage>
        <taxon>Eukaryota</taxon>
        <taxon>Metazoa</taxon>
        <taxon>Ecdysozoa</taxon>
        <taxon>Arthropoda</taxon>
        <taxon>Crustacea</taxon>
        <taxon>Multicrustacea</taxon>
        <taxon>Malacostraca</taxon>
        <taxon>Eumalacostraca</taxon>
        <taxon>Eucarida</taxon>
        <taxon>Decapoda</taxon>
        <taxon>Pleocyemata</taxon>
        <taxon>Anomura</taxon>
        <taxon>Galatheoidea</taxon>
        <taxon>Porcellanidae</taxon>
        <taxon>Petrolisthes</taxon>
    </lineage>
</organism>
<dbReference type="GO" id="GO:0071897">
    <property type="term" value="P:DNA biosynthetic process"/>
    <property type="evidence" value="ECO:0007669"/>
    <property type="project" value="UniProtKB-ARBA"/>
</dbReference>
<dbReference type="InterPro" id="IPR043502">
    <property type="entry name" value="DNA/RNA_pol_sf"/>
</dbReference>
<name>A0AAE1KV15_PETCI</name>
<dbReference type="PANTHER" id="PTHR37984:SF5">
    <property type="entry name" value="PROTEIN NYNRIN-LIKE"/>
    <property type="match status" value="1"/>
</dbReference>
<dbReference type="InterPro" id="IPR050951">
    <property type="entry name" value="Retrovirus_Pol_polyprotein"/>
</dbReference>
<accession>A0AAE1KV15</accession>
<keyword evidence="3" id="KW-1185">Reference proteome</keyword>
<dbReference type="Proteomes" id="UP001286313">
    <property type="component" value="Unassembled WGS sequence"/>
</dbReference>
<protein>
    <submittedName>
        <fullName evidence="2">Uncharacterized protein</fullName>
    </submittedName>
</protein>
<reference evidence="2" key="1">
    <citation type="submission" date="2023-10" db="EMBL/GenBank/DDBJ databases">
        <title>Genome assemblies of two species of porcelain crab, Petrolisthes cinctipes and Petrolisthes manimaculis (Anomura: Porcellanidae).</title>
        <authorList>
            <person name="Angst P."/>
        </authorList>
    </citation>
    <scope>NUCLEOTIDE SEQUENCE</scope>
    <source>
        <strain evidence="2">PB745_01</strain>
        <tissue evidence="2">Gill</tissue>
    </source>
</reference>
<dbReference type="AlphaFoldDB" id="A0AAE1KV15"/>